<evidence type="ECO:0000259" key="3">
    <source>
        <dbReference type="PROSITE" id="PS50977"/>
    </source>
</evidence>
<dbReference type="Proteomes" id="UP000198817">
    <property type="component" value="Unassembled WGS sequence"/>
</dbReference>
<dbReference type="InterPro" id="IPR001647">
    <property type="entry name" value="HTH_TetR"/>
</dbReference>
<dbReference type="SUPFAM" id="SSF46689">
    <property type="entry name" value="Homeodomain-like"/>
    <property type="match status" value="1"/>
</dbReference>
<dbReference type="AlphaFoldDB" id="A0A1I7GFF6"/>
<protein>
    <submittedName>
        <fullName evidence="4">Transcriptional regulator, TetR family</fullName>
    </submittedName>
</protein>
<dbReference type="InterPro" id="IPR009057">
    <property type="entry name" value="Homeodomain-like_sf"/>
</dbReference>
<evidence type="ECO:0000313" key="5">
    <source>
        <dbReference type="Proteomes" id="UP000198817"/>
    </source>
</evidence>
<feature type="DNA-binding region" description="H-T-H motif" evidence="2">
    <location>
        <begin position="32"/>
        <end position="51"/>
    </location>
</feature>
<feature type="domain" description="HTH tetR-type" evidence="3">
    <location>
        <begin position="9"/>
        <end position="69"/>
    </location>
</feature>
<name>A0A1I7GFF6_9FIRM</name>
<dbReference type="EMBL" id="FPBT01000006">
    <property type="protein sequence ID" value="SFU47138.1"/>
    <property type="molecule type" value="Genomic_DNA"/>
</dbReference>
<reference evidence="4 5" key="1">
    <citation type="submission" date="2016-10" db="EMBL/GenBank/DDBJ databases">
        <authorList>
            <person name="de Groot N.N."/>
        </authorList>
    </citation>
    <scope>NUCLEOTIDE SEQUENCE [LARGE SCALE GENOMIC DNA]</scope>
    <source>
        <strain evidence="4 5">KHGC13</strain>
    </source>
</reference>
<proteinExistence type="predicted"/>
<dbReference type="Gene3D" id="1.10.357.10">
    <property type="entry name" value="Tetracycline Repressor, domain 2"/>
    <property type="match status" value="1"/>
</dbReference>
<dbReference type="RefSeq" id="WP_090470731.1">
    <property type="nucleotide sequence ID" value="NZ_FOWF01000007.1"/>
</dbReference>
<keyword evidence="1 2" id="KW-0238">DNA-binding</keyword>
<dbReference type="PROSITE" id="PS50977">
    <property type="entry name" value="HTH_TETR_2"/>
    <property type="match status" value="1"/>
</dbReference>
<dbReference type="Pfam" id="PF00440">
    <property type="entry name" value="TetR_N"/>
    <property type="match status" value="1"/>
</dbReference>
<accession>A0A1I7GFF6</accession>
<evidence type="ECO:0000256" key="2">
    <source>
        <dbReference type="PROSITE-ProRule" id="PRU00335"/>
    </source>
</evidence>
<evidence type="ECO:0000313" key="4">
    <source>
        <dbReference type="EMBL" id="SFU47138.1"/>
    </source>
</evidence>
<dbReference type="OrthoDB" id="5366068at2"/>
<dbReference type="STRING" id="155865.SAMN05216515_10771"/>
<sequence>MAVHDQKKKETMIRFILAAREVVDEIGLEKISVRKIAERAGFHNSTIYVYFEDLDELILLATLTHFNEYSKWLYEHSNTDLSPVEEFLQLWYAFGETIFARPRMWKNFFFGKHSQELGKVFSIYYDLFPEEKKEYSKEISDMYYASNIIDRCMITLRPMMKEHTRVTEENISLLNEITVACLRYLIDDMIDRPDILPEDQNRKLQAMLRNVIFGDGAR</sequence>
<dbReference type="GO" id="GO:0003677">
    <property type="term" value="F:DNA binding"/>
    <property type="evidence" value="ECO:0007669"/>
    <property type="project" value="UniProtKB-UniRule"/>
</dbReference>
<organism evidence="4 5">
    <name type="scientific">Eubacterium pyruvativorans</name>
    <dbReference type="NCBI Taxonomy" id="155865"/>
    <lineage>
        <taxon>Bacteria</taxon>
        <taxon>Bacillati</taxon>
        <taxon>Bacillota</taxon>
        <taxon>Clostridia</taxon>
        <taxon>Eubacteriales</taxon>
        <taxon>Eubacteriaceae</taxon>
        <taxon>Eubacterium</taxon>
    </lineage>
</organism>
<evidence type="ECO:0000256" key="1">
    <source>
        <dbReference type="ARBA" id="ARBA00023125"/>
    </source>
</evidence>
<keyword evidence="5" id="KW-1185">Reference proteome</keyword>
<gene>
    <name evidence="4" type="ORF">SAMN05216508_10671</name>
</gene>